<dbReference type="GO" id="GO:0006435">
    <property type="term" value="P:threonyl-tRNA aminoacylation"/>
    <property type="evidence" value="ECO:0007669"/>
    <property type="project" value="UniProtKB-UniRule"/>
</dbReference>
<dbReference type="InterPro" id="IPR045864">
    <property type="entry name" value="aa-tRNA-synth_II/BPL/LPL"/>
</dbReference>
<accession>A0A932CRB8</accession>
<dbReference type="GO" id="GO:0005737">
    <property type="term" value="C:cytoplasm"/>
    <property type="evidence" value="ECO:0007669"/>
    <property type="project" value="UniProtKB-UniRule"/>
</dbReference>
<dbReference type="PRINTS" id="PR01047">
    <property type="entry name" value="TRNASYNTHTHR"/>
</dbReference>
<feature type="domain" description="Aminoacyl-transfer RNA synthetases class-II family profile" evidence="13">
    <location>
        <begin position="1"/>
        <end position="250"/>
    </location>
</feature>
<keyword evidence="3" id="KW-0963">Cytoplasm</keyword>
<dbReference type="InterPro" id="IPR036621">
    <property type="entry name" value="Anticodon-bd_dom_sf"/>
</dbReference>
<reference evidence="14" key="1">
    <citation type="submission" date="2020-07" db="EMBL/GenBank/DDBJ databases">
        <title>Huge and variable diversity of episymbiotic CPR bacteria and DPANN archaea in groundwater ecosystems.</title>
        <authorList>
            <person name="He C.Y."/>
            <person name="Keren R."/>
            <person name="Whittaker M."/>
            <person name="Farag I.F."/>
            <person name="Doudna J."/>
            <person name="Cate J.H.D."/>
            <person name="Banfield J.F."/>
        </authorList>
    </citation>
    <scope>NUCLEOTIDE SEQUENCE</scope>
    <source>
        <strain evidence="14">NC_groundwater_672_Ag_B-0.1um_62_36</strain>
    </source>
</reference>
<dbReference type="FunFam" id="3.30.930.10:FF:000002">
    <property type="entry name" value="Threonine--tRNA ligase"/>
    <property type="match status" value="1"/>
</dbReference>
<evidence type="ECO:0000256" key="7">
    <source>
        <dbReference type="ARBA" id="ARBA00022833"/>
    </source>
</evidence>
<dbReference type="GO" id="GO:0004829">
    <property type="term" value="F:threonine-tRNA ligase activity"/>
    <property type="evidence" value="ECO:0007669"/>
    <property type="project" value="UniProtKB-UniRule"/>
</dbReference>
<keyword evidence="9" id="KW-0648">Protein biosynthesis</keyword>
<dbReference type="PANTHER" id="PTHR11451">
    <property type="entry name" value="THREONINE-TRNA LIGASE"/>
    <property type="match status" value="1"/>
</dbReference>
<name>A0A932CRB8_UNCTE</name>
<keyword evidence="7" id="KW-0862">Zinc</keyword>
<dbReference type="InterPro" id="IPR006195">
    <property type="entry name" value="aa-tRNA-synth_II"/>
</dbReference>
<comment type="similarity">
    <text evidence="1">Belongs to the class-II aminoacyl-tRNA synthetase family.</text>
</comment>
<dbReference type="Gene3D" id="3.30.930.10">
    <property type="entry name" value="Bira Bifunctional Protein, Domain 2"/>
    <property type="match status" value="1"/>
</dbReference>
<dbReference type="InterPro" id="IPR002314">
    <property type="entry name" value="aa-tRNA-synt_IIb"/>
</dbReference>
<dbReference type="NCBIfam" id="TIGR00418">
    <property type="entry name" value="thrS"/>
    <property type="match status" value="1"/>
</dbReference>
<dbReference type="SUPFAM" id="SSF52954">
    <property type="entry name" value="Class II aaRS ABD-related"/>
    <property type="match status" value="1"/>
</dbReference>
<dbReference type="Gene3D" id="3.40.50.800">
    <property type="entry name" value="Anticodon-binding domain"/>
    <property type="match status" value="1"/>
</dbReference>
<dbReference type="EMBL" id="JACPRF010000408">
    <property type="protein sequence ID" value="MBI2877849.1"/>
    <property type="molecule type" value="Genomic_DNA"/>
</dbReference>
<dbReference type="Proteomes" id="UP000769766">
    <property type="component" value="Unassembled WGS sequence"/>
</dbReference>
<dbReference type="EC" id="6.1.1.3" evidence="2 12"/>
<evidence type="ECO:0000256" key="10">
    <source>
        <dbReference type="ARBA" id="ARBA00023146"/>
    </source>
</evidence>
<keyword evidence="8" id="KW-0067">ATP-binding</keyword>
<dbReference type="PROSITE" id="PS50862">
    <property type="entry name" value="AA_TRNA_LIGASE_II"/>
    <property type="match status" value="1"/>
</dbReference>
<evidence type="ECO:0000256" key="1">
    <source>
        <dbReference type="ARBA" id="ARBA00008226"/>
    </source>
</evidence>
<evidence type="ECO:0000256" key="12">
    <source>
        <dbReference type="NCBIfam" id="TIGR00418"/>
    </source>
</evidence>
<evidence type="ECO:0000313" key="14">
    <source>
        <dbReference type="EMBL" id="MBI2877849.1"/>
    </source>
</evidence>
<dbReference type="GO" id="GO:0046872">
    <property type="term" value="F:metal ion binding"/>
    <property type="evidence" value="ECO:0007669"/>
    <property type="project" value="UniProtKB-KW"/>
</dbReference>
<dbReference type="InterPro" id="IPR004154">
    <property type="entry name" value="Anticodon-bd"/>
</dbReference>
<keyword evidence="4 14" id="KW-0436">Ligase</keyword>
<dbReference type="CDD" id="cd00860">
    <property type="entry name" value="ThrRS_anticodon"/>
    <property type="match status" value="1"/>
</dbReference>
<evidence type="ECO:0000259" key="13">
    <source>
        <dbReference type="PROSITE" id="PS50862"/>
    </source>
</evidence>
<evidence type="ECO:0000313" key="15">
    <source>
        <dbReference type="Proteomes" id="UP000769766"/>
    </source>
</evidence>
<evidence type="ECO:0000256" key="4">
    <source>
        <dbReference type="ARBA" id="ARBA00022598"/>
    </source>
</evidence>
<evidence type="ECO:0000256" key="6">
    <source>
        <dbReference type="ARBA" id="ARBA00022741"/>
    </source>
</evidence>
<dbReference type="CDD" id="cd00771">
    <property type="entry name" value="ThrRS_core"/>
    <property type="match status" value="1"/>
</dbReference>
<comment type="caution">
    <text evidence="14">The sequence shown here is derived from an EMBL/GenBank/DDBJ whole genome shotgun (WGS) entry which is preliminary data.</text>
</comment>
<dbReference type="AlphaFoldDB" id="A0A932CRB8"/>
<protein>
    <recommendedName>
        <fullName evidence="2 12">Threonine--tRNA ligase</fullName>
        <ecNumber evidence="2 12">6.1.1.3</ecNumber>
    </recommendedName>
</protein>
<comment type="catalytic activity">
    <reaction evidence="11">
        <text>tRNA(Thr) + L-threonine + ATP = L-threonyl-tRNA(Thr) + AMP + diphosphate + H(+)</text>
        <dbReference type="Rhea" id="RHEA:24624"/>
        <dbReference type="Rhea" id="RHEA-COMP:9670"/>
        <dbReference type="Rhea" id="RHEA-COMP:9704"/>
        <dbReference type="ChEBI" id="CHEBI:15378"/>
        <dbReference type="ChEBI" id="CHEBI:30616"/>
        <dbReference type="ChEBI" id="CHEBI:33019"/>
        <dbReference type="ChEBI" id="CHEBI:57926"/>
        <dbReference type="ChEBI" id="CHEBI:78442"/>
        <dbReference type="ChEBI" id="CHEBI:78534"/>
        <dbReference type="ChEBI" id="CHEBI:456215"/>
        <dbReference type="EC" id="6.1.1.3"/>
    </reaction>
</comment>
<dbReference type="PANTHER" id="PTHR11451:SF44">
    <property type="entry name" value="THREONINE--TRNA LIGASE, CHLOROPLASTIC_MITOCHONDRIAL 2"/>
    <property type="match status" value="1"/>
</dbReference>
<evidence type="ECO:0000256" key="9">
    <source>
        <dbReference type="ARBA" id="ARBA00022917"/>
    </source>
</evidence>
<feature type="non-terminal residue" evidence="14">
    <location>
        <position position="1"/>
    </location>
</feature>
<dbReference type="Pfam" id="PF00587">
    <property type="entry name" value="tRNA-synt_2b"/>
    <property type="match status" value="1"/>
</dbReference>
<keyword evidence="10" id="KW-0030">Aminoacyl-tRNA synthetase</keyword>
<gene>
    <name evidence="14" type="primary">thrS</name>
    <name evidence="14" type="ORF">HYY20_13320</name>
</gene>
<keyword evidence="6" id="KW-0547">Nucleotide-binding</keyword>
<evidence type="ECO:0000256" key="8">
    <source>
        <dbReference type="ARBA" id="ARBA00022840"/>
    </source>
</evidence>
<evidence type="ECO:0000256" key="5">
    <source>
        <dbReference type="ARBA" id="ARBA00022723"/>
    </source>
</evidence>
<dbReference type="SUPFAM" id="SSF55681">
    <property type="entry name" value="Class II aaRS and biotin synthetases"/>
    <property type="match status" value="1"/>
</dbReference>
<evidence type="ECO:0000256" key="2">
    <source>
        <dbReference type="ARBA" id="ARBA00013163"/>
    </source>
</evidence>
<dbReference type="Pfam" id="PF03129">
    <property type="entry name" value="HGTP_anticodon"/>
    <property type="match status" value="1"/>
</dbReference>
<organism evidence="14 15">
    <name type="scientific">Tectimicrobiota bacterium</name>
    <dbReference type="NCBI Taxonomy" id="2528274"/>
    <lineage>
        <taxon>Bacteria</taxon>
        <taxon>Pseudomonadati</taxon>
        <taxon>Nitrospinota/Tectimicrobiota group</taxon>
        <taxon>Candidatus Tectimicrobiota</taxon>
    </lineage>
</organism>
<dbReference type="GO" id="GO:0005524">
    <property type="term" value="F:ATP binding"/>
    <property type="evidence" value="ECO:0007669"/>
    <property type="project" value="UniProtKB-KW"/>
</dbReference>
<sequence>YKAGYEILYAPHIGRMNLWGISGHLDFYRENMYSPMDIEGQQYFIKPMNCPYHILIYRSRVRSYRELPLRWAELGTVYRYERSGVLHGLLRVRGFTIDDAHIFCRPDQMEAEIRGVMGFSLRILRTFGFQEFEIYLSTRPEKFVGELDKWEQATEALRRSIAAEGLSYRVDEGGGAFYGPKIDVKIKDALGRAWQCTTVQFDFNLPERFDLVYTGEDGREHRPYMVHRAVLGSLERFLGALIEHYGGAFPLWLAPIQLKIIPIADRHLEYGERLIQRLRERDIRAELDARSERMGYKIRDAQLAKIPYMAVVGDKEVAADTVSLRTRQGNDLGPVRVEDLIDRLLREIEQKA</sequence>
<evidence type="ECO:0000256" key="3">
    <source>
        <dbReference type="ARBA" id="ARBA00022490"/>
    </source>
</evidence>
<dbReference type="InterPro" id="IPR047246">
    <property type="entry name" value="ThrRS_anticodon"/>
</dbReference>
<dbReference type="InterPro" id="IPR002320">
    <property type="entry name" value="Thr-tRNA-ligase_IIa"/>
</dbReference>
<evidence type="ECO:0000256" key="11">
    <source>
        <dbReference type="ARBA" id="ARBA00049515"/>
    </source>
</evidence>
<dbReference type="InterPro" id="IPR033728">
    <property type="entry name" value="ThrRS_core"/>
</dbReference>
<proteinExistence type="inferred from homology"/>
<keyword evidence="5" id="KW-0479">Metal-binding</keyword>
<dbReference type="FunFam" id="3.40.50.800:FF:000001">
    <property type="entry name" value="Threonine--tRNA ligase"/>
    <property type="match status" value="1"/>
</dbReference>